<dbReference type="InterPro" id="IPR024543">
    <property type="entry name" value="Atg19/Atg34_C"/>
</dbReference>
<dbReference type="GO" id="GO:0008270">
    <property type="term" value="F:zinc ion binding"/>
    <property type="evidence" value="ECO:0007669"/>
    <property type="project" value="UniProtKB-KW"/>
</dbReference>
<reference evidence="6 7" key="1">
    <citation type="journal article" date="2004" name="Science">
        <title>The Ashbya gossypii genome as a tool for mapping the ancient Saccharomyces cerevisiae genome.</title>
        <authorList>
            <person name="Dietrich F.S."/>
            <person name="Voegeli S."/>
            <person name="Brachat S."/>
            <person name="Lerch A."/>
            <person name="Gates K."/>
            <person name="Steiner S."/>
            <person name="Mohr C."/>
            <person name="Pohlmann R."/>
            <person name="Luedi P."/>
            <person name="Choi S."/>
            <person name="Wing R.A."/>
            <person name="Flavier A."/>
            <person name="Gaffney T.D."/>
            <person name="Philippsen P."/>
        </authorList>
    </citation>
    <scope>NUCLEOTIDE SEQUENCE [LARGE SCALE GENOMIC DNA]</scope>
    <source>
        <strain evidence="7">ATCC 10895 / CBS 109.51 / FGSC 9923 / NRRL Y-1056</strain>
    </source>
</reference>
<evidence type="ECO:0000313" key="7">
    <source>
        <dbReference type="Proteomes" id="UP000000591"/>
    </source>
</evidence>
<dbReference type="Pfam" id="PF00569">
    <property type="entry name" value="ZZ"/>
    <property type="match status" value="1"/>
</dbReference>
<keyword evidence="1" id="KW-0479">Metal-binding</keyword>
<dbReference type="EMBL" id="AE016818">
    <property type="protein sequence ID" value="AAS52713.2"/>
    <property type="molecule type" value="Genomic_DNA"/>
</dbReference>
<gene>
    <name evidence="6" type="ORF">AGOS_AER029C</name>
</gene>
<dbReference type="eggNOG" id="KOG4582">
    <property type="taxonomic scope" value="Eukaryota"/>
</dbReference>
<dbReference type="Proteomes" id="UP000000591">
    <property type="component" value="Chromosome V"/>
</dbReference>
<keyword evidence="3" id="KW-0862">Zinc</keyword>
<dbReference type="GeneID" id="4621091"/>
<dbReference type="KEGG" id="ago:AGOS_AER029C"/>
<keyword evidence="2 4" id="KW-0863">Zinc-finger</keyword>
<dbReference type="CDD" id="cd12213">
    <property type="entry name" value="ABD"/>
    <property type="match status" value="1"/>
</dbReference>
<dbReference type="Pfam" id="PF12744">
    <property type="entry name" value="ATG19"/>
    <property type="match status" value="1"/>
</dbReference>
<proteinExistence type="predicted"/>
<evidence type="ECO:0000313" key="6">
    <source>
        <dbReference type="EMBL" id="AAS52713.2"/>
    </source>
</evidence>
<dbReference type="AlphaFoldDB" id="Q757I4"/>
<accession>Q757I4</accession>
<dbReference type="PANTHER" id="PTHR15090">
    <property type="entry name" value="SEQUESTOSOME 1-RELATED"/>
    <property type="match status" value="1"/>
</dbReference>
<dbReference type="STRING" id="284811.Q757I4"/>
<dbReference type="InterPro" id="IPR052260">
    <property type="entry name" value="Autophagy_Rcpt_SigReg"/>
</dbReference>
<dbReference type="InParanoid" id="Q757I4"/>
<evidence type="ECO:0000259" key="5">
    <source>
        <dbReference type="PROSITE" id="PS50135"/>
    </source>
</evidence>
<evidence type="ECO:0000256" key="2">
    <source>
        <dbReference type="ARBA" id="ARBA00022771"/>
    </source>
</evidence>
<feature type="domain" description="ZZ-type" evidence="5">
    <location>
        <begin position="106"/>
        <end position="168"/>
    </location>
</feature>
<protein>
    <submittedName>
        <fullName evidence="6">AER029Cp</fullName>
    </submittedName>
</protein>
<name>Q757I4_EREGS</name>
<dbReference type="Gene3D" id="3.30.60.90">
    <property type="match status" value="2"/>
</dbReference>
<dbReference type="OrthoDB" id="661148at2759"/>
<dbReference type="CDD" id="cd02338">
    <property type="entry name" value="ZZ_PCMF_like"/>
    <property type="match status" value="1"/>
</dbReference>
<dbReference type="PROSITE" id="PS50135">
    <property type="entry name" value="ZF_ZZ_2"/>
    <property type="match status" value="1"/>
</dbReference>
<dbReference type="RefSeq" id="NP_984889.2">
    <property type="nucleotide sequence ID" value="NM_210243.2"/>
</dbReference>
<organism evidence="6 7">
    <name type="scientific">Eremothecium gossypii (strain ATCC 10895 / CBS 109.51 / FGSC 9923 / NRRL Y-1056)</name>
    <name type="common">Yeast</name>
    <name type="synonym">Ashbya gossypii</name>
    <dbReference type="NCBI Taxonomy" id="284811"/>
    <lineage>
        <taxon>Eukaryota</taxon>
        <taxon>Fungi</taxon>
        <taxon>Dikarya</taxon>
        <taxon>Ascomycota</taxon>
        <taxon>Saccharomycotina</taxon>
        <taxon>Saccharomycetes</taxon>
        <taxon>Saccharomycetales</taxon>
        <taxon>Saccharomycetaceae</taxon>
        <taxon>Eremothecium</taxon>
    </lineage>
</organism>
<dbReference type="CDD" id="cd02340">
    <property type="entry name" value="ZZ_NBR1_like"/>
    <property type="match status" value="1"/>
</dbReference>
<dbReference type="SUPFAM" id="SSF57850">
    <property type="entry name" value="RING/U-box"/>
    <property type="match status" value="3"/>
</dbReference>
<sequence length="565" mass="61022">MERESPCKVCPVAEGERVLIDGPNVHAVETVRRILASKRPKMPMEAMHAMCEQQGAKCRATAQNTDSDAPSVVTIAKEQWERLVSSINSLSLGPDGPAAAGESTEHKGVRCDGCWSKYGDGAGFIRGLRYRCVCCDDFNLCAECEATGYTGSQHDSGHAMLKIKNPQHPWWRALRMPVHYRVVCDGCNPGVIRVVDTETCSEEGYIQGPRFHCLQCLDHDYCARCVANEMGTGTHRPSHSMELIRLPGYRPTHTYASPRSGGMRCAGRCESDLTGRQYYRCIQCDAFHLCVDCFHKGVAIVEHVNAHGISCQDTSPASLFVGEPSPGELPSLIRAPLASVCIFAPDISVAAATLFSQVHDVKDLERIASQCAAYESLVPRFGASAEELERKLSSLPPKATEDEFGISVTVSRVDFALTFRLRNYTTDAIPSSSSLVFSHHPVGGSSHTRTMSIGPHELPPGSSKQLNICYPHQTSDGDPYSLSLVSPAGTALYSGKASSMPADILLACPGGTPASSAAFNAMYTNQSSASVPAPVVNAPFRQSNSPVMPSDEEYDLLSDSDIEVV</sequence>
<dbReference type="InterPro" id="IPR043145">
    <property type="entry name" value="Znf_ZZ_sf"/>
</dbReference>
<keyword evidence="7" id="KW-1185">Reference proteome</keyword>
<evidence type="ECO:0000256" key="1">
    <source>
        <dbReference type="ARBA" id="ARBA00022723"/>
    </source>
</evidence>
<evidence type="ECO:0000256" key="3">
    <source>
        <dbReference type="ARBA" id="ARBA00022833"/>
    </source>
</evidence>
<dbReference type="HOGENOM" id="CLU_482293_0_0_1"/>
<reference evidence="7" key="2">
    <citation type="journal article" date="2013" name="G3 (Bethesda)">
        <title>Genomes of Ashbya fungi isolated from insects reveal four mating-type loci, numerous translocations, lack of transposons, and distinct gene duplications.</title>
        <authorList>
            <person name="Dietrich F.S."/>
            <person name="Voegeli S."/>
            <person name="Kuo S."/>
            <person name="Philippsen P."/>
        </authorList>
    </citation>
    <scope>GENOME REANNOTATION</scope>
    <source>
        <strain evidence="7">ATCC 10895 / CBS 109.51 / FGSC 9923 / NRRL Y-1056</strain>
    </source>
</reference>
<evidence type="ECO:0000256" key="4">
    <source>
        <dbReference type="PROSITE-ProRule" id="PRU00228"/>
    </source>
</evidence>
<dbReference type="InterPro" id="IPR000433">
    <property type="entry name" value="Znf_ZZ"/>
</dbReference>
<dbReference type="SMART" id="SM00291">
    <property type="entry name" value="ZnF_ZZ"/>
    <property type="match status" value="3"/>
</dbReference>
<dbReference type="GO" id="GO:0005886">
    <property type="term" value="C:plasma membrane"/>
    <property type="evidence" value="ECO:0000318"/>
    <property type="project" value="GO_Central"/>
</dbReference>
<dbReference type="Gene3D" id="2.60.40.2830">
    <property type="match status" value="1"/>
</dbReference>